<dbReference type="InterPro" id="IPR036020">
    <property type="entry name" value="WW_dom_sf"/>
</dbReference>
<comment type="caution">
    <text evidence="3">The sequence shown here is derived from an EMBL/GenBank/DDBJ whole genome shotgun (WGS) entry which is preliminary data.</text>
</comment>
<protein>
    <recommendedName>
        <fullName evidence="2">WW domain-containing protein</fullName>
    </recommendedName>
</protein>
<dbReference type="Proteomes" id="UP001160390">
    <property type="component" value="Unassembled WGS sequence"/>
</dbReference>
<dbReference type="PROSITE" id="PS01159">
    <property type="entry name" value="WW_DOMAIN_1"/>
    <property type="match status" value="1"/>
</dbReference>
<dbReference type="PROSITE" id="PS50020">
    <property type="entry name" value="WW_DOMAIN_2"/>
    <property type="match status" value="1"/>
</dbReference>
<evidence type="ECO:0000313" key="3">
    <source>
        <dbReference type="EMBL" id="CAI6092683.1"/>
    </source>
</evidence>
<organism evidence="3 4">
    <name type="scientific">Clonostachys chloroleuca</name>
    <dbReference type="NCBI Taxonomy" id="1926264"/>
    <lineage>
        <taxon>Eukaryota</taxon>
        <taxon>Fungi</taxon>
        <taxon>Dikarya</taxon>
        <taxon>Ascomycota</taxon>
        <taxon>Pezizomycotina</taxon>
        <taxon>Sordariomycetes</taxon>
        <taxon>Hypocreomycetidae</taxon>
        <taxon>Hypocreales</taxon>
        <taxon>Bionectriaceae</taxon>
        <taxon>Clonostachys</taxon>
    </lineage>
</organism>
<dbReference type="InterPro" id="IPR001202">
    <property type="entry name" value="WW_dom"/>
</dbReference>
<dbReference type="EMBL" id="CABFNP030001239">
    <property type="protein sequence ID" value="CAI6092683.1"/>
    <property type="molecule type" value="Genomic_DNA"/>
</dbReference>
<dbReference type="SUPFAM" id="SSF51045">
    <property type="entry name" value="WW domain"/>
    <property type="match status" value="1"/>
</dbReference>
<feature type="region of interest" description="Disordered" evidence="1">
    <location>
        <begin position="200"/>
        <end position="285"/>
    </location>
</feature>
<dbReference type="Pfam" id="PF00397">
    <property type="entry name" value="WW"/>
    <property type="match status" value="1"/>
</dbReference>
<sequence>MQNLPPTNVNWAPPPGMPPLPAGWIAEWDTNYNAWYFANIETGTSQWQFPGTTPVLSPHESPNLSQYDQDAELAARLQAEENSHTPSGIHSQIHSLESDAALALRLQNESENSDAALAARLQNQSLENDAALAASLQNGTYESDAALAARLQNGTIESDAALAARLQNGGVKNSTMESDAALAARLQGGAIDSDAAMAARLQAEEDARNSSRPSGRHGGRESRPEYHGYYGPDDEIRPELPARPQSGGNMFDKLTNKLNSHASASGQPNKYPAPSGPPPKKVRWGNAEAHLGAISGMVKDRLKNKNKEGRHD</sequence>
<dbReference type="Gene3D" id="2.20.70.10">
    <property type="match status" value="1"/>
</dbReference>
<dbReference type="AlphaFoldDB" id="A0AA35M931"/>
<feature type="domain" description="WW" evidence="2">
    <location>
        <begin position="18"/>
        <end position="52"/>
    </location>
</feature>
<evidence type="ECO:0000256" key="1">
    <source>
        <dbReference type="SAM" id="MobiDB-lite"/>
    </source>
</evidence>
<dbReference type="SMART" id="SM00456">
    <property type="entry name" value="WW"/>
    <property type="match status" value="1"/>
</dbReference>
<name>A0AA35M931_9HYPO</name>
<accession>A0AA35M931</accession>
<evidence type="ECO:0000313" key="4">
    <source>
        <dbReference type="Proteomes" id="UP001160390"/>
    </source>
</evidence>
<feature type="compositionally biased region" description="Polar residues" evidence="1">
    <location>
        <begin position="256"/>
        <end position="268"/>
    </location>
</feature>
<keyword evidence="4" id="KW-1185">Reference proteome</keyword>
<gene>
    <name evidence="3" type="ORF">CCHLO57077_00007159</name>
</gene>
<evidence type="ECO:0000259" key="2">
    <source>
        <dbReference type="PROSITE" id="PS50020"/>
    </source>
</evidence>
<reference evidence="3" key="1">
    <citation type="submission" date="2023-01" db="EMBL/GenBank/DDBJ databases">
        <authorList>
            <person name="Piombo E."/>
        </authorList>
    </citation>
    <scope>NUCLEOTIDE SEQUENCE</scope>
</reference>
<proteinExistence type="predicted"/>